<dbReference type="InterPro" id="IPR005467">
    <property type="entry name" value="His_kinase_dom"/>
</dbReference>
<dbReference type="SUPFAM" id="SSF52172">
    <property type="entry name" value="CheY-like"/>
    <property type="match status" value="2"/>
</dbReference>
<dbReference type="SUPFAM" id="SSF55874">
    <property type="entry name" value="ATPase domain of HSP90 chaperone/DNA topoisomerase II/histidine kinase"/>
    <property type="match status" value="2"/>
</dbReference>
<feature type="region of interest" description="Disordered" evidence="3">
    <location>
        <begin position="577"/>
        <end position="655"/>
    </location>
</feature>
<dbReference type="GO" id="GO:0000155">
    <property type="term" value="F:phosphorelay sensor kinase activity"/>
    <property type="evidence" value="ECO:0007669"/>
    <property type="project" value="InterPro"/>
</dbReference>
<feature type="region of interest" description="Disordered" evidence="3">
    <location>
        <begin position="268"/>
        <end position="301"/>
    </location>
</feature>
<comment type="caution">
    <text evidence="6">The sequence shown here is derived from an EMBL/GenBank/DDBJ whole genome shotgun (WGS) entry which is preliminary data.</text>
</comment>
<feature type="domain" description="Response regulatory" evidence="5">
    <location>
        <begin position="1083"/>
        <end position="1198"/>
    </location>
</feature>
<dbReference type="PANTHER" id="PTHR43547">
    <property type="entry name" value="TWO-COMPONENT HISTIDINE KINASE"/>
    <property type="match status" value="1"/>
</dbReference>
<dbReference type="EMBL" id="NIDF01000007">
    <property type="protein sequence ID" value="TYJ58033.1"/>
    <property type="molecule type" value="Genomic_DNA"/>
</dbReference>
<feature type="domain" description="Response regulatory" evidence="5">
    <location>
        <begin position="1668"/>
        <end position="1800"/>
    </location>
</feature>
<dbReference type="CDD" id="cd00082">
    <property type="entry name" value="HisKA"/>
    <property type="match status" value="2"/>
</dbReference>
<dbReference type="PROSITE" id="PS50109">
    <property type="entry name" value="HIS_KIN"/>
    <property type="match status" value="2"/>
</dbReference>
<evidence type="ECO:0000313" key="7">
    <source>
        <dbReference type="Proteomes" id="UP000322245"/>
    </source>
</evidence>
<feature type="compositionally biased region" description="Polar residues" evidence="3">
    <location>
        <begin position="1033"/>
        <end position="1042"/>
    </location>
</feature>
<dbReference type="SUPFAM" id="SSF47384">
    <property type="entry name" value="Homodimeric domain of signal transducing histidine kinase"/>
    <property type="match status" value="1"/>
</dbReference>
<feature type="domain" description="Histidine kinase" evidence="4">
    <location>
        <begin position="770"/>
        <end position="991"/>
    </location>
</feature>
<dbReference type="CDD" id="cd00130">
    <property type="entry name" value="PAS"/>
    <property type="match status" value="1"/>
</dbReference>
<feature type="region of interest" description="Disordered" evidence="3">
    <location>
        <begin position="32"/>
        <end position="62"/>
    </location>
</feature>
<feature type="modified residue" description="4-aspartylphosphate" evidence="2">
    <location>
        <position position="1131"/>
    </location>
</feature>
<feature type="domain" description="Histidine kinase" evidence="4">
    <location>
        <begin position="1360"/>
        <end position="1635"/>
    </location>
</feature>
<name>A0A5D3B797_9TREE</name>
<dbReference type="Pfam" id="PF00072">
    <property type="entry name" value="Response_reg"/>
    <property type="match status" value="2"/>
</dbReference>
<dbReference type="InterPro" id="IPR035965">
    <property type="entry name" value="PAS-like_dom_sf"/>
</dbReference>
<feature type="compositionally biased region" description="Low complexity" evidence="3">
    <location>
        <begin position="610"/>
        <end position="623"/>
    </location>
</feature>
<dbReference type="SMART" id="SM00388">
    <property type="entry name" value="HisKA"/>
    <property type="match status" value="2"/>
</dbReference>
<evidence type="ECO:0000313" key="6">
    <source>
        <dbReference type="EMBL" id="TYJ58033.1"/>
    </source>
</evidence>
<keyword evidence="7" id="KW-1185">Reference proteome</keyword>
<dbReference type="SUPFAM" id="SSF55785">
    <property type="entry name" value="PYP-like sensor domain (PAS domain)"/>
    <property type="match status" value="1"/>
</dbReference>
<feature type="compositionally biased region" description="Gly residues" evidence="3">
    <location>
        <begin position="1045"/>
        <end position="1058"/>
    </location>
</feature>
<evidence type="ECO:0000259" key="5">
    <source>
        <dbReference type="PROSITE" id="PS50110"/>
    </source>
</evidence>
<dbReference type="NCBIfam" id="TIGR00229">
    <property type="entry name" value="sensory_box"/>
    <property type="match status" value="1"/>
</dbReference>
<dbReference type="CDD" id="cd17546">
    <property type="entry name" value="REC_hyHK_CKI1_RcsC-like"/>
    <property type="match status" value="1"/>
</dbReference>
<dbReference type="PRINTS" id="PR00344">
    <property type="entry name" value="BCTRLSENSOR"/>
</dbReference>
<dbReference type="Pfam" id="PF00512">
    <property type="entry name" value="HisKA"/>
    <property type="match status" value="1"/>
</dbReference>
<dbReference type="InterPro" id="IPR000014">
    <property type="entry name" value="PAS"/>
</dbReference>
<dbReference type="FunFam" id="3.40.50.2300:FF:000307">
    <property type="entry name" value="Receptor-like histidine kinase BpdS"/>
    <property type="match status" value="1"/>
</dbReference>
<feature type="compositionally biased region" description="Polar residues" evidence="3">
    <location>
        <begin position="271"/>
        <end position="294"/>
    </location>
</feature>
<feature type="compositionally biased region" description="Polar residues" evidence="3">
    <location>
        <begin position="43"/>
        <end position="58"/>
    </location>
</feature>
<dbReference type="PROSITE" id="PS50110">
    <property type="entry name" value="RESPONSE_REGULATORY"/>
    <property type="match status" value="2"/>
</dbReference>
<feature type="region of interest" description="Disordered" evidence="3">
    <location>
        <begin position="1031"/>
        <end position="1058"/>
    </location>
</feature>
<dbReference type="SMART" id="SM00448">
    <property type="entry name" value="REC"/>
    <property type="match status" value="2"/>
</dbReference>
<dbReference type="InterPro" id="IPR001789">
    <property type="entry name" value="Sig_transdc_resp-reg_receiver"/>
</dbReference>
<dbReference type="InterPro" id="IPR003594">
    <property type="entry name" value="HATPase_dom"/>
</dbReference>
<dbReference type="Gene3D" id="3.40.50.2300">
    <property type="match status" value="2"/>
</dbReference>
<dbReference type="InterPro" id="IPR036097">
    <property type="entry name" value="HisK_dim/P_sf"/>
</dbReference>
<proteinExistence type="predicted"/>
<protein>
    <submittedName>
        <fullName evidence="6">Uncharacterized protein</fullName>
    </submittedName>
</protein>
<evidence type="ECO:0000256" key="1">
    <source>
        <dbReference type="ARBA" id="ARBA00022553"/>
    </source>
</evidence>
<reference evidence="6 7" key="1">
    <citation type="submission" date="2017-05" db="EMBL/GenBank/DDBJ databases">
        <title>The Genome Sequence of Tsuchiyaea wingfieldii DSM 27421.</title>
        <authorList>
            <person name="Cuomo C."/>
            <person name="Passer A."/>
            <person name="Billmyre B."/>
            <person name="Heitman J."/>
        </authorList>
    </citation>
    <scope>NUCLEOTIDE SEQUENCE [LARGE SCALE GENOMIC DNA]</scope>
    <source>
        <strain evidence="6 7">DSM 27421</strain>
    </source>
</reference>
<keyword evidence="1 2" id="KW-0597">Phosphoprotein</keyword>
<dbReference type="InterPro" id="IPR004358">
    <property type="entry name" value="Sig_transdc_His_kin-like_C"/>
</dbReference>
<gene>
    <name evidence="6" type="ORF">B9479_001126</name>
</gene>
<dbReference type="Pfam" id="PF13188">
    <property type="entry name" value="PAS_8"/>
    <property type="match status" value="1"/>
</dbReference>
<sequence length="1830" mass="204714">MYHDTINYNSLPKDYLQSYPYPAFVLLVPIPPPQPSRTDSQDEFSTPRSTHDPSSQFTRSDHGEIQPFEIVWGNEKWTHLSEGRPLLDCLDVDGVRRLGNWISGALTPTLSPTQKTFPSLDNPVPGSPPSPENFWSAEHPYEDRSPRLDGLASDHADLTGIEPFEKSNPGVATLEINLINPGRITLELTKTLMPVPRTRKGFENVPMRTHSFAVITSTPRTAFVPNTPQQISHHGVPPVAYRAMLDKDRSPIKPQKVLSETVHPSLIPKTTILSPSPSVPTSLDPSIPRMSTTPHPKDDSFSSFGELRGLGLLSPAQNGKTSKPLMFNVDGTISRQAETSDKEHASVDHLMASTDWTKTPLGPREQWPQSLKTIVALVMNYPHQCCLWWGKDLTLIYNEPYAKAIHKHPSIFGMSGPSAWSEIWASLGPISEIVLTGTPVWKEDDFLLFRQLAHQGDGVFEEYHTWMWVPILQEDGTFGGLWNATIRTTKKVLAERRMMTVREMGQRTAIARTMEEFDKAVVDILENNPRDAPFAALYHVDQIAPVKVQSRGTAAAEVTKHDPNEIHVNVSLVGSVGIPDNHPSTPANVSFPLRHRRRSSTTRFSQGDISSSPALSMHSSSVSNTGKANLGTFPGPGASFDSSKSEGHPAPETKSWPLREALQCRRLVLVEDVTELIKDFNVRVWDELPSAAVVVPISSDSDEEVPNAVLVLGLNIRRPFDEDYESWIVSAFLRLQLASGIAAVHSYEVEHQRLNELAAIDRAKSLLFSNVSHELRTPLTLIAGPIDDLLLETTDNGHKDMLLMVRRNMRRLARLVSTLMDVSRLEAGRLRGTFRPVNIGTMTSDLAVLFKRAIEKAKLQYTIEVDNTPENAFVDPEHWEKIVFNLIGNAMKYTMSGFVHVKLHYVENQIVFEVKDSGVGIPRSDIHLIGERFHRVQSVSRSHEGTGIGLSLVKELINLHGGSFEIESVTEEESEDRSHGSTFRVRIPLGCDHLPYEAIDHGSMPNLPQSTYGEGLVDEAMQWVRDNRDGLSAISSDESSNATGESGGGTQIGSGGTGVSGMTSAVPVKALDPNTLYFEKSDIIMLVEDSSDTRRYMKSIFAQYCTVVEARDGREALELCAKQRPNLIISDVMMPHVDGFELLTTLKDSSEFRMIPVIMLTARGADESKVSGIMAGADDYLAKPFNAREIVARAHMQLQLGKKRKHLEDAFEERTAELRVLAEFSPVGIFRADEDGKLTFVNSTWYSMSEFPTNKTLEDWQDIIPDQERDDMNEFWFGFLTSGERTRTRDWRYKNGKWITVTIIRLELTQTRLKGVLGCVTDITERKIHEQSQHQQVVEAEQRRLDAEEAKRQQELLIDITSHELRNPISSMMQMSLFTILYTNLLSLQEQLHLAIAQQKPFNPTRQLMNNIDEDLEALESIYQCGLTQERISNDVLSLGRIQLDMLEMFDVEFDLWKEAQNILSIFQNEARMKRIALSFKAGESHKKLGLTWVKADLVRLNQITTNLLSNAIRFTATSAVRQVELRSEISFDPPEDDTCTMPREPTLPKDIKDDMTIYLYLEVADTGPGLTENEVQKLFQIFSQVSPKTHTVFGGSGLGLFVCRKLADLMGGGITVVSEKGKGSTFRWYIKAKTCHTVPQTAANSLGAKLKASRDAPRYFGLTRNPHVLIVEDNLINQTVLARQLKHCNLTCDVASNGLEALEKIRKASSVTPIEGQEPVQCFDCVLMDLEMPVMDGLTAVQLIREEEAAGLMKKNLIIALTGNARQGQIDEARAKGMDEIIIKPYRLDDLLRKIEVMMKIRADDEDAQMALDLKNLEELEAADKTEKA</sequence>
<dbReference type="Gene3D" id="3.30.450.20">
    <property type="entry name" value="PAS domain"/>
    <property type="match status" value="2"/>
</dbReference>
<evidence type="ECO:0000256" key="2">
    <source>
        <dbReference type="PROSITE-ProRule" id="PRU00169"/>
    </source>
</evidence>
<dbReference type="InterPro" id="IPR036890">
    <property type="entry name" value="HATPase_C_sf"/>
</dbReference>
<dbReference type="PANTHER" id="PTHR43547:SF2">
    <property type="entry name" value="HYBRID SIGNAL TRANSDUCTION HISTIDINE KINASE C"/>
    <property type="match status" value="1"/>
</dbReference>
<dbReference type="FunFam" id="3.40.50.2300:FF:000230">
    <property type="entry name" value="Unplaced genomic scaffold supercont1.240, whole genome shotgun sequence"/>
    <property type="match status" value="1"/>
</dbReference>
<dbReference type="InterPro" id="IPR011006">
    <property type="entry name" value="CheY-like_superfamily"/>
</dbReference>
<feature type="modified residue" description="4-aspartylphosphate" evidence="2">
    <location>
        <position position="1730"/>
    </location>
</feature>
<dbReference type="InterPro" id="IPR003661">
    <property type="entry name" value="HisK_dim/P_dom"/>
</dbReference>
<dbReference type="CDD" id="cd17574">
    <property type="entry name" value="REC_OmpR"/>
    <property type="match status" value="1"/>
</dbReference>
<organism evidence="6 7">
    <name type="scientific">Cryptococcus floricola</name>
    <dbReference type="NCBI Taxonomy" id="2591691"/>
    <lineage>
        <taxon>Eukaryota</taxon>
        <taxon>Fungi</taxon>
        <taxon>Dikarya</taxon>
        <taxon>Basidiomycota</taxon>
        <taxon>Agaricomycotina</taxon>
        <taxon>Tremellomycetes</taxon>
        <taxon>Tremellales</taxon>
        <taxon>Cryptococcaceae</taxon>
        <taxon>Cryptococcus</taxon>
    </lineage>
</organism>
<evidence type="ECO:0000256" key="3">
    <source>
        <dbReference type="SAM" id="MobiDB-lite"/>
    </source>
</evidence>
<dbReference type="Proteomes" id="UP000322245">
    <property type="component" value="Unassembled WGS sequence"/>
</dbReference>
<dbReference type="Gene3D" id="3.30.565.10">
    <property type="entry name" value="Histidine kinase-like ATPase, C-terminal domain"/>
    <property type="match status" value="2"/>
</dbReference>
<accession>A0A5D3B797</accession>
<dbReference type="Gene3D" id="1.10.287.130">
    <property type="match status" value="2"/>
</dbReference>
<dbReference type="SMART" id="SM00387">
    <property type="entry name" value="HATPase_c"/>
    <property type="match status" value="2"/>
</dbReference>
<dbReference type="FunFam" id="1.10.287.130:FF:000045">
    <property type="entry name" value="Two-component system sensor histidine kinase/response regulator"/>
    <property type="match status" value="1"/>
</dbReference>
<evidence type="ECO:0000259" key="4">
    <source>
        <dbReference type="PROSITE" id="PS50109"/>
    </source>
</evidence>
<dbReference type="Pfam" id="PF02518">
    <property type="entry name" value="HATPase_c"/>
    <property type="match status" value="2"/>
</dbReference>